<proteinExistence type="predicted"/>
<feature type="region of interest" description="Disordered" evidence="1">
    <location>
        <begin position="1"/>
        <end position="123"/>
    </location>
</feature>
<reference evidence="2" key="1">
    <citation type="journal article" date="2021" name="New Phytol.">
        <title>Evolutionary innovations through gain and loss of genes in the ectomycorrhizal Boletales.</title>
        <authorList>
            <person name="Wu G."/>
            <person name="Miyauchi S."/>
            <person name="Morin E."/>
            <person name="Kuo A."/>
            <person name="Drula E."/>
            <person name="Varga T."/>
            <person name="Kohler A."/>
            <person name="Feng B."/>
            <person name="Cao Y."/>
            <person name="Lipzen A."/>
            <person name="Daum C."/>
            <person name="Hundley H."/>
            <person name="Pangilinan J."/>
            <person name="Johnson J."/>
            <person name="Barry K."/>
            <person name="LaButti K."/>
            <person name="Ng V."/>
            <person name="Ahrendt S."/>
            <person name="Min B."/>
            <person name="Choi I.G."/>
            <person name="Park H."/>
            <person name="Plett J.M."/>
            <person name="Magnuson J."/>
            <person name="Spatafora J.W."/>
            <person name="Nagy L.G."/>
            <person name="Henrissat B."/>
            <person name="Grigoriev I.V."/>
            <person name="Yang Z.L."/>
            <person name="Xu J."/>
            <person name="Martin F.M."/>
        </authorList>
    </citation>
    <scope>NUCLEOTIDE SEQUENCE</scope>
    <source>
        <strain evidence="2">KKN 215</strain>
    </source>
</reference>
<evidence type="ECO:0000313" key="2">
    <source>
        <dbReference type="EMBL" id="KAH8096596.1"/>
    </source>
</evidence>
<gene>
    <name evidence="2" type="ORF">BXZ70DRAFT_324904</name>
</gene>
<protein>
    <submittedName>
        <fullName evidence="2">Uncharacterized protein</fullName>
    </submittedName>
</protein>
<evidence type="ECO:0000313" key="3">
    <source>
        <dbReference type="Proteomes" id="UP000813824"/>
    </source>
</evidence>
<feature type="compositionally biased region" description="Polar residues" evidence="1">
    <location>
        <begin position="14"/>
        <end position="27"/>
    </location>
</feature>
<feature type="compositionally biased region" description="Low complexity" evidence="1">
    <location>
        <begin position="30"/>
        <end position="68"/>
    </location>
</feature>
<dbReference type="OrthoDB" id="2980827at2759"/>
<feature type="compositionally biased region" description="Low complexity" evidence="1">
    <location>
        <begin position="114"/>
        <end position="123"/>
    </location>
</feature>
<organism evidence="2 3">
    <name type="scientific">Cristinia sonorae</name>
    <dbReference type="NCBI Taxonomy" id="1940300"/>
    <lineage>
        <taxon>Eukaryota</taxon>
        <taxon>Fungi</taxon>
        <taxon>Dikarya</taxon>
        <taxon>Basidiomycota</taxon>
        <taxon>Agaricomycotina</taxon>
        <taxon>Agaricomycetes</taxon>
        <taxon>Agaricomycetidae</taxon>
        <taxon>Agaricales</taxon>
        <taxon>Pleurotineae</taxon>
        <taxon>Stephanosporaceae</taxon>
        <taxon>Cristinia</taxon>
    </lineage>
</organism>
<feature type="compositionally biased region" description="Pro residues" evidence="1">
    <location>
        <begin position="72"/>
        <end position="81"/>
    </location>
</feature>
<comment type="caution">
    <text evidence="2">The sequence shown here is derived from an EMBL/GenBank/DDBJ whole genome shotgun (WGS) entry which is preliminary data.</text>
</comment>
<name>A0A8K0ULC0_9AGAR</name>
<dbReference type="EMBL" id="JAEVFJ010000023">
    <property type="protein sequence ID" value="KAH8096596.1"/>
    <property type="molecule type" value="Genomic_DNA"/>
</dbReference>
<dbReference type="Proteomes" id="UP000813824">
    <property type="component" value="Unassembled WGS sequence"/>
</dbReference>
<keyword evidence="3" id="KW-1185">Reference proteome</keyword>
<accession>A0A8K0ULC0</accession>
<sequence>MALHTSRRPPPIPNQGSPCVTPSSSRMRLSDASTSSYSSSGMDYWSDDYSPRYSSSSMTSMTSTSRVSFGPRPLPSVPPTTPDDASYKHDSTASQTLRRTPKRSDSLRALKSSPQGPRPQNRRPQISLLVDFLSVPPTEVVLESPLTPPSPITFTENDDDYRKARETKLAVRLSAFGFVEVPSTTPLSHRCNDVVELVEHDDSDDYLSPVSPSTKRYSRRWVRETKGKRFEVEDYKKVLETLRKL</sequence>
<evidence type="ECO:0000256" key="1">
    <source>
        <dbReference type="SAM" id="MobiDB-lite"/>
    </source>
</evidence>
<dbReference type="AlphaFoldDB" id="A0A8K0ULC0"/>